<comment type="similarity">
    <text evidence="1">Belongs to the TolB family.</text>
</comment>
<organism evidence="3 4">
    <name type="scientific">Anaerolinea thermophila (strain DSM 14523 / JCM 11388 / NBRC 100420 / UNI-1)</name>
    <dbReference type="NCBI Taxonomy" id="926569"/>
    <lineage>
        <taxon>Bacteria</taxon>
        <taxon>Bacillati</taxon>
        <taxon>Chloroflexota</taxon>
        <taxon>Anaerolineae</taxon>
        <taxon>Anaerolineales</taxon>
        <taxon>Anaerolineaceae</taxon>
        <taxon>Anaerolinea</taxon>
    </lineage>
</organism>
<gene>
    <name evidence="3" type="ordered locus">ANT_31370</name>
</gene>
<dbReference type="PANTHER" id="PTHR36842">
    <property type="entry name" value="PROTEIN TOLB HOMOLOG"/>
    <property type="match status" value="1"/>
</dbReference>
<sequence>MRKQFFLPVFLCGLMLLSALACRFLPFQKSDSPLLSPTPSSANTFFSATAPRASKTPPVAALPLSPERFTETPVPTVETLPTPQENLPLPAGGCPENSGKIVFSYDPRDAPSVGYGIYLMDSDGSHRLRLSAEDALTDSQPAWSPEHCRIAFVRFNHEGSDDIFLMSADGGSVLQITRHPARDTFPDWSPDGMQISFISDRDGSRNLFVMDVNGEHVRQLTDAQSLP</sequence>
<dbReference type="OrthoDB" id="166108at2"/>
<evidence type="ECO:0000256" key="2">
    <source>
        <dbReference type="SAM" id="SignalP"/>
    </source>
</evidence>
<dbReference type="AlphaFoldDB" id="E8N313"/>
<evidence type="ECO:0000313" key="4">
    <source>
        <dbReference type="Proteomes" id="UP000008922"/>
    </source>
</evidence>
<dbReference type="PROSITE" id="PS51257">
    <property type="entry name" value="PROKAR_LIPOPROTEIN"/>
    <property type="match status" value="1"/>
</dbReference>
<dbReference type="InterPro" id="IPR011042">
    <property type="entry name" value="6-blade_b-propeller_TolB-like"/>
</dbReference>
<protein>
    <submittedName>
        <fullName evidence="3">Uncharacterized protein</fullName>
    </submittedName>
</protein>
<reference evidence="3 4" key="1">
    <citation type="submission" date="2010-12" db="EMBL/GenBank/DDBJ databases">
        <title>Whole genome sequence of Anaerolinea thermophila UNI-1.</title>
        <authorList>
            <person name="Narita-Yamada S."/>
            <person name="Kishi E."/>
            <person name="Watanabe Y."/>
            <person name="Takasaki K."/>
            <person name="Ankai A."/>
            <person name="Oguchi A."/>
            <person name="Fukui S."/>
            <person name="Takahashi M."/>
            <person name="Yashiro I."/>
            <person name="Hosoyama A."/>
            <person name="Sekiguchi Y."/>
            <person name="Hanada S."/>
            <person name="Fujita N."/>
        </authorList>
    </citation>
    <scope>NUCLEOTIDE SEQUENCE [LARGE SCALE GENOMIC DNA]</scope>
    <source>
        <strain evidence="4">DSM 14523 / JCM 11388 / NBRC 100420 / UNI-1</strain>
    </source>
</reference>
<dbReference type="KEGG" id="atm:ANT_31370"/>
<dbReference type="InParanoid" id="E8N313"/>
<dbReference type="Proteomes" id="UP000008922">
    <property type="component" value="Chromosome"/>
</dbReference>
<dbReference type="EMBL" id="AP012029">
    <property type="protein sequence ID" value="BAJ65163.1"/>
    <property type="molecule type" value="Genomic_DNA"/>
</dbReference>
<evidence type="ECO:0000256" key="1">
    <source>
        <dbReference type="ARBA" id="ARBA00009820"/>
    </source>
</evidence>
<accession>E8N313</accession>
<dbReference type="eggNOG" id="COG0823">
    <property type="taxonomic scope" value="Bacteria"/>
</dbReference>
<keyword evidence="4" id="KW-1185">Reference proteome</keyword>
<dbReference type="InterPro" id="IPR011659">
    <property type="entry name" value="WD40"/>
</dbReference>
<feature type="chain" id="PRO_5003225254" evidence="2">
    <location>
        <begin position="22"/>
        <end position="227"/>
    </location>
</feature>
<dbReference type="Gene3D" id="2.120.10.30">
    <property type="entry name" value="TolB, C-terminal domain"/>
    <property type="match status" value="1"/>
</dbReference>
<proteinExistence type="inferred from homology"/>
<dbReference type="SUPFAM" id="SSF82171">
    <property type="entry name" value="DPP6 N-terminal domain-like"/>
    <property type="match status" value="1"/>
</dbReference>
<keyword evidence="2" id="KW-0732">Signal</keyword>
<dbReference type="RefSeq" id="WP_013561504.1">
    <property type="nucleotide sequence ID" value="NC_014960.1"/>
</dbReference>
<feature type="signal peptide" evidence="2">
    <location>
        <begin position="1"/>
        <end position="21"/>
    </location>
</feature>
<dbReference type="STRING" id="926569.ANT_31370"/>
<dbReference type="PANTHER" id="PTHR36842:SF1">
    <property type="entry name" value="PROTEIN TOLB"/>
    <property type="match status" value="1"/>
</dbReference>
<dbReference type="HOGENOM" id="CLU_1217773_0_0_0"/>
<name>E8N313_ANATU</name>
<evidence type="ECO:0000313" key="3">
    <source>
        <dbReference type="EMBL" id="BAJ65163.1"/>
    </source>
</evidence>
<dbReference type="Pfam" id="PF07676">
    <property type="entry name" value="PD40"/>
    <property type="match status" value="1"/>
</dbReference>